<proteinExistence type="predicted"/>
<evidence type="ECO:0000313" key="3">
    <source>
        <dbReference type="Proteomes" id="UP000629468"/>
    </source>
</evidence>
<keyword evidence="1" id="KW-1133">Transmembrane helix</keyword>
<feature type="transmembrane region" description="Helical" evidence="1">
    <location>
        <begin position="36"/>
        <end position="55"/>
    </location>
</feature>
<dbReference type="Proteomes" id="UP000629468">
    <property type="component" value="Unassembled WGS sequence"/>
</dbReference>
<evidence type="ECO:0000256" key="1">
    <source>
        <dbReference type="SAM" id="Phobius"/>
    </source>
</evidence>
<comment type="caution">
    <text evidence="2">The sequence shown here is derived from an EMBL/GenBank/DDBJ whole genome shotgun (WGS) entry which is preliminary data.</text>
</comment>
<keyword evidence="1" id="KW-0812">Transmembrane</keyword>
<dbReference type="AlphaFoldDB" id="A0A8H7C3A6"/>
<gene>
    <name evidence="2" type="ORF">Agabi119p4_9901</name>
</gene>
<evidence type="ECO:0000313" key="2">
    <source>
        <dbReference type="EMBL" id="KAF7761909.1"/>
    </source>
</evidence>
<protein>
    <submittedName>
        <fullName evidence="2">Uncharacterized protein</fullName>
    </submittedName>
</protein>
<feature type="transmembrane region" description="Helical" evidence="1">
    <location>
        <begin position="76"/>
        <end position="97"/>
    </location>
</feature>
<sequence length="158" mass="17470">MFPMGVLIHSPNIEPIVGVVWSQYGEKHSFFDTVFVAPWSSELIFDICVFAMTLWKTLTLPRGKGLGLLTMIMRDGTLYFAAMATLTVGNVLTFLLGGPLSRGSATILVNAVSSMLVSRLLLNLRDPKWQTNGRYYDSSTINRIGFQRQDGVSSTFAV</sequence>
<name>A0A8H7C3A6_AGABI</name>
<organism evidence="2 3">
    <name type="scientific">Agaricus bisporus var. burnettii</name>
    <dbReference type="NCBI Taxonomy" id="192524"/>
    <lineage>
        <taxon>Eukaryota</taxon>
        <taxon>Fungi</taxon>
        <taxon>Dikarya</taxon>
        <taxon>Basidiomycota</taxon>
        <taxon>Agaricomycotina</taxon>
        <taxon>Agaricomycetes</taxon>
        <taxon>Agaricomycetidae</taxon>
        <taxon>Agaricales</taxon>
        <taxon>Agaricineae</taxon>
        <taxon>Agaricaceae</taxon>
        <taxon>Agaricus</taxon>
    </lineage>
</organism>
<reference evidence="2 3" key="1">
    <citation type="journal article" name="Sci. Rep.">
        <title>Telomere-to-telomere assembled and centromere annotated genomes of the two main subspecies of the button mushroom Agaricus bisporus reveal especially polymorphic chromosome ends.</title>
        <authorList>
            <person name="Sonnenberg A.S.M."/>
            <person name="Sedaghat-Telgerd N."/>
            <person name="Lavrijssen B."/>
            <person name="Ohm R.A."/>
            <person name="Hendrickx P.M."/>
            <person name="Scholtmeijer K."/>
            <person name="Baars J.J.P."/>
            <person name="van Peer A."/>
        </authorList>
    </citation>
    <scope>NUCLEOTIDE SEQUENCE [LARGE SCALE GENOMIC DNA]</scope>
    <source>
        <strain evidence="2 3">H119_p4</strain>
    </source>
</reference>
<keyword evidence="1" id="KW-0472">Membrane</keyword>
<feature type="transmembrane region" description="Helical" evidence="1">
    <location>
        <begin position="103"/>
        <end position="122"/>
    </location>
</feature>
<accession>A0A8H7C3A6</accession>
<dbReference type="EMBL" id="JABXXO010000013">
    <property type="protein sequence ID" value="KAF7761909.1"/>
    <property type="molecule type" value="Genomic_DNA"/>
</dbReference>